<organism evidence="3 4">
    <name type="scientific">Mycobacterium vicinigordonae</name>
    <dbReference type="NCBI Taxonomy" id="1719132"/>
    <lineage>
        <taxon>Bacteria</taxon>
        <taxon>Bacillati</taxon>
        <taxon>Actinomycetota</taxon>
        <taxon>Actinomycetes</taxon>
        <taxon>Mycobacteriales</taxon>
        <taxon>Mycobacteriaceae</taxon>
        <taxon>Mycobacterium</taxon>
    </lineage>
</organism>
<protein>
    <recommendedName>
        <fullName evidence="5">Mammalian cell entry protein</fullName>
    </recommendedName>
</protein>
<proteinExistence type="predicted"/>
<keyword evidence="2" id="KW-0472">Membrane</keyword>
<reference evidence="3" key="1">
    <citation type="submission" date="2020-07" db="EMBL/GenBank/DDBJ databases">
        <title>Description of Mycobacterium gordonae subsp. intergordonae subsp.nov. and Mycobacterium gordonae subsp. gordonae subsp. nov.</title>
        <authorList>
            <person name="Huang H."/>
        </authorList>
    </citation>
    <scope>NUCLEOTIDE SEQUENCE [LARGE SCALE GENOMIC DNA]</scope>
    <source>
        <strain evidence="3">24T</strain>
    </source>
</reference>
<sequence>MILTIGAGYLKWQDSSFRSGQLGAAEATRVASTSTVKLLSYKAETVESDLNAARDLLTSKFKDAYTSLVHDVVIPGSRQKKISATAQVSAASPLAASADHAQVLVFVNQTVVIGEDPPTNTASSVRVTLDKVQGRWLIAQFDPI</sequence>
<dbReference type="PANTHER" id="PTHR37042:SF4">
    <property type="entry name" value="OUTER MEMBRANE PROTEIN RV1973"/>
    <property type="match status" value="1"/>
</dbReference>
<dbReference type="KEGG" id="mgor:H0P51_00570"/>
<evidence type="ECO:0000256" key="1">
    <source>
        <dbReference type="ARBA" id="ARBA00004370"/>
    </source>
</evidence>
<comment type="subcellular location">
    <subcellularLocation>
        <location evidence="1">Membrane</location>
    </subcellularLocation>
</comment>
<accession>A0A7D6IAN8</accession>
<dbReference type="EMBL" id="CP059165">
    <property type="protein sequence ID" value="QLL09896.1"/>
    <property type="molecule type" value="Genomic_DNA"/>
</dbReference>
<dbReference type="PANTHER" id="PTHR37042">
    <property type="entry name" value="OUTER MEMBRANE PROTEIN RV1973"/>
    <property type="match status" value="1"/>
</dbReference>
<evidence type="ECO:0008006" key="5">
    <source>
        <dbReference type="Google" id="ProtNLM"/>
    </source>
</evidence>
<dbReference type="Proteomes" id="UP000510682">
    <property type="component" value="Chromosome"/>
</dbReference>
<reference evidence="3" key="2">
    <citation type="submission" date="2020-07" db="EMBL/GenBank/DDBJ databases">
        <authorList>
            <person name="Yu X."/>
        </authorList>
    </citation>
    <scope>NUCLEOTIDE SEQUENCE [LARGE SCALE GENOMIC DNA]</scope>
    <source>
        <strain evidence="3">24T</strain>
    </source>
</reference>
<dbReference type="RefSeq" id="WP_180918642.1">
    <property type="nucleotide sequence ID" value="NZ_CP059165.1"/>
</dbReference>
<evidence type="ECO:0000256" key="2">
    <source>
        <dbReference type="ARBA" id="ARBA00023136"/>
    </source>
</evidence>
<dbReference type="AlphaFoldDB" id="A0A7D6IAN8"/>
<evidence type="ECO:0000313" key="3">
    <source>
        <dbReference type="EMBL" id="QLL09896.1"/>
    </source>
</evidence>
<keyword evidence="4" id="KW-1185">Reference proteome</keyword>
<gene>
    <name evidence="3" type="ORF">H0P51_00570</name>
</gene>
<dbReference type="GO" id="GO:0016020">
    <property type="term" value="C:membrane"/>
    <property type="evidence" value="ECO:0007669"/>
    <property type="project" value="UniProtKB-SubCell"/>
</dbReference>
<name>A0A7D6IAN8_9MYCO</name>
<evidence type="ECO:0000313" key="4">
    <source>
        <dbReference type="Proteomes" id="UP000510682"/>
    </source>
</evidence>